<keyword evidence="1" id="KW-0614">Plasmid</keyword>
<dbReference type="Gene3D" id="3.40.50.620">
    <property type="entry name" value="HUPs"/>
    <property type="match status" value="1"/>
</dbReference>
<name>A0ABZ2V9T3_9RHOB</name>
<dbReference type="SUPFAM" id="SSF52402">
    <property type="entry name" value="Adenine nucleotide alpha hydrolases-like"/>
    <property type="match status" value="1"/>
</dbReference>
<evidence type="ECO:0000313" key="1">
    <source>
        <dbReference type="EMBL" id="WZC51088.1"/>
    </source>
</evidence>
<dbReference type="RefSeq" id="WP_341369184.1">
    <property type="nucleotide sequence ID" value="NZ_CP150952.2"/>
</dbReference>
<gene>
    <name evidence="1" type="ORF">AABB29_20205</name>
</gene>
<dbReference type="InterPro" id="IPR014729">
    <property type="entry name" value="Rossmann-like_a/b/a_fold"/>
</dbReference>
<reference evidence="2" key="1">
    <citation type="submission" date="2024-04" db="EMBL/GenBank/DDBJ databases">
        <title>Phylogenomic analyses of a clade within the roseobacter group suggest taxonomic reassignments of species of the genera Aestuariivita, Citreicella, Loktanella, Nautella, Pelagibaca, Ruegeria, Thalassobius, Thiobacimonas and Tropicibacter, and the proposal o.</title>
        <authorList>
            <person name="Jeon C.O."/>
        </authorList>
    </citation>
    <scope>NUCLEOTIDE SEQUENCE [LARGE SCALE GENOMIC DNA]</scope>
    <source>
        <strain evidence="2">BS5-3</strain>
        <plasmid evidence="2">pBS5-3-1</plasmid>
    </source>
</reference>
<protein>
    <recommendedName>
        <fullName evidence="3">Phosphoadenosine phosphosulphate reductase domain-containing protein</fullName>
    </recommendedName>
</protein>
<dbReference type="EMBL" id="CP150952">
    <property type="protein sequence ID" value="WZC51088.1"/>
    <property type="molecule type" value="Genomic_DNA"/>
</dbReference>
<evidence type="ECO:0000313" key="2">
    <source>
        <dbReference type="Proteomes" id="UP001440612"/>
    </source>
</evidence>
<accession>A0ABZ2V9T3</accession>
<geneLocation type="plasmid" evidence="1 2">
    <name>pBS5-3-1</name>
</geneLocation>
<evidence type="ECO:0008006" key="3">
    <source>
        <dbReference type="Google" id="ProtNLM"/>
    </source>
</evidence>
<keyword evidence="2" id="KW-1185">Reference proteome</keyword>
<sequence length="286" mass="32057">MTYQFKHDTWPGVSEPVKNADLRVLSLGAGVQSTTLALMAAHGEIGPMPDVAIFADTGWEPSSVMEHLSWLSGANVLPFPITTVKAMDLRQHVMDRAEADEGRFISLPFFLDTGGMGRRQCTREAKIAPVRAEIRRLLGVPKGHHATRFNVEQWIGISSDEMPRMADARDKWITNRWPLIEARMSRGDCYAWLDRHGYPRPPKSSCIGCPFHKDAFWRDMQLNDPTSFADAVEADKALRENGRARGMQSQMYMHRSCQPLGEIDFEARTGGPQIDFMDECSGTCGT</sequence>
<proteinExistence type="predicted"/>
<organism evidence="1 2">
    <name type="scientific">Yoonia phaeophyticola</name>
    <dbReference type="NCBI Taxonomy" id="3137369"/>
    <lineage>
        <taxon>Bacteria</taxon>
        <taxon>Pseudomonadati</taxon>
        <taxon>Pseudomonadota</taxon>
        <taxon>Alphaproteobacteria</taxon>
        <taxon>Rhodobacterales</taxon>
        <taxon>Paracoccaceae</taxon>
        <taxon>Yoonia</taxon>
    </lineage>
</organism>
<dbReference type="Proteomes" id="UP001440612">
    <property type="component" value="Plasmid pBS5-3-1"/>
</dbReference>